<dbReference type="Proteomes" id="UP000295685">
    <property type="component" value="Unassembled WGS sequence"/>
</dbReference>
<dbReference type="AlphaFoldDB" id="A0A4R8SBV1"/>
<gene>
    <name evidence="3" type="ORF">CCUG60883_01351</name>
    <name evidence="2" type="ORF">CCUG60885_04202</name>
</gene>
<evidence type="ECO:0000313" key="3">
    <source>
        <dbReference type="EMBL" id="TEA07318.1"/>
    </source>
</evidence>
<sequence length="82" mass="9468">MSPEEVLNRTVLDCIAEIDMEDIEEMLALIRIQLPNPDSVMWRNGPCELEIYRQLVRELGHPPQESDWTGERSVWTEDGEAA</sequence>
<dbReference type="EMBL" id="PECK01000008">
    <property type="protein sequence ID" value="TDZ92088.1"/>
    <property type="molecule type" value="Genomic_DNA"/>
</dbReference>
<evidence type="ECO:0000256" key="1">
    <source>
        <dbReference type="SAM" id="MobiDB-lite"/>
    </source>
</evidence>
<dbReference type="EMBL" id="PECM01000005">
    <property type="protein sequence ID" value="TEA07318.1"/>
    <property type="molecule type" value="Genomic_DNA"/>
</dbReference>
<name>A0A4R8SBV1_9MYCO</name>
<keyword evidence="4" id="KW-1185">Reference proteome</keyword>
<comment type="caution">
    <text evidence="2">The sequence shown here is derived from an EMBL/GenBank/DDBJ whole genome shotgun (WGS) entry which is preliminary data.</text>
</comment>
<reference evidence="4 5" key="1">
    <citation type="journal article" date="2019" name="Sci. Rep.">
        <title>Extended insight into the Mycobacterium chelonae-abscessus complex through whole genome sequencing of Mycobacterium salmoniphilum outbreak and Mycobacterium salmoniphilum-like strains.</title>
        <authorList>
            <person name="Behra P.R.K."/>
            <person name="Das S."/>
            <person name="Pettersson B.M.F."/>
            <person name="Shirreff L."/>
            <person name="DuCote T."/>
            <person name="Jacobsson K.G."/>
            <person name="Ennis D.G."/>
            <person name="Kirsebom L.A."/>
        </authorList>
    </citation>
    <scope>NUCLEOTIDE SEQUENCE [LARGE SCALE GENOMIC DNA]</scope>
    <source>
        <strain evidence="3 4">CCUG 60883</strain>
        <strain evidence="2 5">CCUG 60885</strain>
    </source>
</reference>
<evidence type="ECO:0000313" key="5">
    <source>
        <dbReference type="Proteomes" id="UP000295685"/>
    </source>
</evidence>
<accession>A0A4R8SBV1</accession>
<feature type="region of interest" description="Disordered" evidence="1">
    <location>
        <begin position="62"/>
        <end position="82"/>
    </location>
</feature>
<dbReference type="Proteomes" id="UP000294844">
    <property type="component" value="Unassembled WGS sequence"/>
</dbReference>
<proteinExistence type="predicted"/>
<evidence type="ECO:0000313" key="4">
    <source>
        <dbReference type="Proteomes" id="UP000294844"/>
    </source>
</evidence>
<organism evidence="2 5">
    <name type="scientific">Mycobacteroides salmoniphilum</name>
    <dbReference type="NCBI Taxonomy" id="404941"/>
    <lineage>
        <taxon>Bacteria</taxon>
        <taxon>Bacillati</taxon>
        <taxon>Actinomycetota</taxon>
        <taxon>Actinomycetes</taxon>
        <taxon>Mycobacteriales</taxon>
        <taxon>Mycobacteriaceae</taxon>
        <taxon>Mycobacteroides</taxon>
    </lineage>
</organism>
<dbReference type="RefSeq" id="WP_134148735.1">
    <property type="nucleotide sequence ID" value="NZ_PECK01000008.1"/>
</dbReference>
<evidence type="ECO:0000313" key="2">
    <source>
        <dbReference type="EMBL" id="TDZ92088.1"/>
    </source>
</evidence>
<protein>
    <submittedName>
        <fullName evidence="2">Uncharacterized protein</fullName>
    </submittedName>
</protein>